<keyword evidence="1" id="KW-0812">Transmembrane</keyword>
<dbReference type="Proteomes" id="UP000663870">
    <property type="component" value="Unassembled WGS sequence"/>
</dbReference>
<keyword evidence="1" id="KW-0472">Membrane</keyword>
<evidence type="ECO:0000313" key="2">
    <source>
        <dbReference type="EMBL" id="CAF1024110.1"/>
    </source>
</evidence>
<feature type="transmembrane region" description="Helical" evidence="1">
    <location>
        <begin position="39"/>
        <end position="58"/>
    </location>
</feature>
<dbReference type="Proteomes" id="UP000663854">
    <property type="component" value="Unassembled WGS sequence"/>
</dbReference>
<proteinExistence type="predicted"/>
<sequence length="85" mass="9412">MSASTENQTLSPLLDTIDILNETNTTEKQVFVARTDGMLLSYSFLVLAALLCVYFGSFRSIIHKDKQKKSGEKPDVLTAKDGNEI</sequence>
<name>A0A815DHG8_9BILA</name>
<reference evidence="3" key="1">
    <citation type="submission" date="2021-02" db="EMBL/GenBank/DDBJ databases">
        <authorList>
            <person name="Nowell W R."/>
        </authorList>
    </citation>
    <scope>NUCLEOTIDE SEQUENCE</scope>
</reference>
<evidence type="ECO:0000313" key="4">
    <source>
        <dbReference type="Proteomes" id="UP000663870"/>
    </source>
</evidence>
<dbReference type="EMBL" id="CAJNOL010001143">
    <property type="protein sequence ID" value="CAF1297359.1"/>
    <property type="molecule type" value="Genomic_DNA"/>
</dbReference>
<organism evidence="3 4">
    <name type="scientific">Rotaria sordida</name>
    <dbReference type="NCBI Taxonomy" id="392033"/>
    <lineage>
        <taxon>Eukaryota</taxon>
        <taxon>Metazoa</taxon>
        <taxon>Spiralia</taxon>
        <taxon>Gnathifera</taxon>
        <taxon>Rotifera</taxon>
        <taxon>Eurotatoria</taxon>
        <taxon>Bdelloidea</taxon>
        <taxon>Philodinida</taxon>
        <taxon>Philodinidae</taxon>
        <taxon>Rotaria</taxon>
    </lineage>
</organism>
<keyword evidence="4" id="KW-1185">Reference proteome</keyword>
<evidence type="ECO:0000256" key="1">
    <source>
        <dbReference type="SAM" id="Phobius"/>
    </source>
</evidence>
<evidence type="ECO:0000313" key="3">
    <source>
        <dbReference type="EMBL" id="CAF1297359.1"/>
    </source>
</evidence>
<gene>
    <name evidence="3" type="ORF">JXQ802_LOCUS29313</name>
    <name evidence="2" type="ORF">PYM288_LOCUS15782</name>
</gene>
<comment type="caution">
    <text evidence="3">The sequence shown here is derived from an EMBL/GenBank/DDBJ whole genome shotgun (WGS) entry which is preliminary data.</text>
</comment>
<protein>
    <submittedName>
        <fullName evidence="3">Uncharacterized protein</fullName>
    </submittedName>
</protein>
<dbReference type="AlphaFoldDB" id="A0A815DHG8"/>
<accession>A0A815DHG8</accession>
<keyword evidence="1" id="KW-1133">Transmembrane helix</keyword>
<dbReference type="EMBL" id="CAJNOH010000387">
    <property type="protein sequence ID" value="CAF1024110.1"/>
    <property type="molecule type" value="Genomic_DNA"/>
</dbReference>